<evidence type="ECO:0000256" key="6">
    <source>
        <dbReference type="ARBA" id="ARBA00022679"/>
    </source>
</evidence>
<dbReference type="NCBIfam" id="TIGR03150">
    <property type="entry name" value="fabF"/>
    <property type="match status" value="1"/>
</dbReference>
<dbReference type="PANTHER" id="PTHR11712:SF336">
    <property type="entry name" value="3-OXOACYL-[ACYL-CARRIER-PROTEIN] SYNTHASE, MITOCHONDRIAL"/>
    <property type="match status" value="1"/>
</dbReference>
<dbReference type="Gene3D" id="3.40.47.10">
    <property type="match status" value="1"/>
</dbReference>
<dbReference type="GO" id="GO:0004315">
    <property type="term" value="F:3-oxoacyl-[acyl-carrier-protein] synthase activity"/>
    <property type="evidence" value="ECO:0007669"/>
    <property type="project" value="UniProtKB-UniRule"/>
</dbReference>
<organism evidence="15 16">
    <name type="scientific">Candidatus Edwardsbacteria bacterium GWF2_54_11</name>
    <dbReference type="NCBI Taxonomy" id="1817851"/>
    <lineage>
        <taxon>Bacteria</taxon>
        <taxon>Candidatus Edwardsiibacteriota</taxon>
    </lineage>
</organism>
<evidence type="ECO:0000313" key="15">
    <source>
        <dbReference type="EMBL" id="OGF08824.1"/>
    </source>
</evidence>
<dbReference type="FunFam" id="3.40.47.10:FF:000009">
    <property type="entry name" value="3-oxoacyl-[acyl-carrier-protein] synthase 2"/>
    <property type="match status" value="1"/>
</dbReference>
<dbReference type="InterPro" id="IPR014031">
    <property type="entry name" value="Ketoacyl_synth_C"/>
</dbReference>
<comment type="pathway">
    <text evidence="1 11">Lipid metabolism; fatty acid biosynthesis.</text>
</comment>
<protein>
    <recommendedName>
        <fullName evidence="4 11">3-oxoacyl-[acyl-carrier-protein] synthase 2</fullName>
        <ecNumber evidence="3 11">2.3.1.179</ecNumber>
    </recommendedName>
</protein>
<evidence type="ECO:0000256" key="11">
    <source>
        <dbReference type="PIRNR" id="PIRNR000447"/>
    </source>
</evidence>
<evidence type="ECO:0000256" key="12">
    <source>
        <dbReference type="PIRSR" id="PIRSR000447-1"/>
    </source>
</evidence>
<keyword evidence="10 11" id="KW-0012">Acyltransferase</keyword>
<dbReference type="GO" id="GO:0005829">
    <property type="term" value="C:cytosol"/>
    <property type="evidence" value="ECO:0007669"/>
    <property type="project" value="TreeGrafter"/>
</dbReference>
<gene>
    <name evidence="15" type="ORF">A2024_00940</name>
</gene>
<keyword evidence="5 11" id="KW-0444">Lipid biosynthesis</keyword>
<reference evidence="15 16" key="1">
    <citation type="journal article" date="2016" name="Nat. Commun.">
        <title>Thousands of microbial genomes shed light on interconnected biogeochemical processes in an aquifer system.</title>
        <authorList>
            <person name="Anantharaman K."/>
            <person name="Brown C.T."/>
            <person name="Hug L.A."/>
            <person name="Sharon I."/>
            <person name="Castelle C.J."/>
            <person name="Probst A.J."/>
            <person name="Thomas B.C."/>
            <person name="Singh A."/>
            <person name="Wilkins M.J."/>
            <person name="Karaoz U."/>
            <person name="Brodie E.L."/>
            <person name="Williams K.H."/>
            <person name="Hubbard S.S."/>
            <person name="Banfield J.F."/>
        </authorList>
    </citation>
    <scope>NUCLEOTIDE SEQUENCE [LARGE SCALE GENOMIC DNA]</scope>
</reference>
<dbReference type="PIRSF" id="PIRSF000447">
    <property type="entry name" value="KAS_II"/>
    <property type="match status" value="1"/>
</dbReference>
<name>A0A1F5R2W5_9BACT</name>
<dbReference type="NCBIfam" id="NF005589">
    <property type="entry name" value="PRK07314.1"/>
    <property type="match status" value="1"/>
</dbReference>
<dbReference type="PANTHER" id="PTHR11712">
    <property type="entry name" value="POLYKETIDE SYNTHASE-RELATED"/>
    <property type="match status" value="1"/>
</dbReference>
<comment type="similarity">
    <text evidence="2 11 13">Belongs to the thiolase-like superfamily. Beta-ketoacyl-ACP synthases family.</text>
</comment>
<dbReference type="NCBIfam" id="NF004970">
    <property type="entry name" value="PRK06333.1"/>
    <property type="match status" value="1"/>
</dbReference>
<dbReference type="InterPro" id="IPR014030">
    <property type="entry name" value="Ketoacyl_synth_N"/>
</dbReference>
<evidence type="ECO:0000256" key="3">
    <source>
        <dbReference type="ARBA" id="ARBA00012356"/>
    </source>
</evidence>
<evidence type="ECO:0000259" key="14">
    <source>
        <dbReference type="PROSITE" id="PS52004"/>
    </source>
</evidence>
<dbReference type="PROSITE" id="PS00606">
    <property type="entry name" value="KS3_1"/>
    <property type="match status" value="1"/>
</dbReference>
<evidence type="ECO:0000256" key="4">
    <source>
        <dbReference type="ARBA" id="ARBA00014657"/>
    </source>
</evidence>
<comment type="catalytic activity">
    <reaction evidence="11">
        <text>(9Z)-hexadecenoyl-[ACP] + malonyl-[ACP] + H(+) = 3-oxo-(11Z)-octadecenoyl-[ACP] + holo-[ACP] + CO2</text>
        <dbReference type="Rhea" id="RHEA:55040"/>
        <dbReference type="Rhea" id="RHEA-COMP:9623"/>
        <dbReference type="Rhea" id="RHEA-COMP:9685"/>
        <dbReference type="Rhea" id="RHEA-COMP:10800"/>
        <dbReference type="Rhea" id="RHEA-COMP:14074"/>
        <dbReference type="ChEBI" id="CHEBI:15378"/>
        <dbReference type="ChEBI" id="CHEBI:16526"/>
        <dbReference type="ChEBI" id="CHEBI:64479"/>
        <dbReference type="ChEBI" id="CHEBI:78449"/>
        <dbReference type="ChEBI" id="CHEBI:83989"/>
        <dbReference type="ChEBI" id="CHEBI:138538"/>
        <dbReference type="EC" id="2.3.1.179"/>
    </reaction>
</comment>
<dbReference type="Pfam" id="PF00109">
    <property type="entry name" value="ketoacyl-synt"/>
    <property type="match status" value="1"/>
</dbReference>
<evidence type="ECO:0000256" key="5">
    <source>
        <dbReference type="ARBA" id="ARBA00022516"/>
    </source>
</evidence>
<evidence type="ECO:0000256" key="10">
    <source>
        <dbReference type="ARBA" id="ARBA00023315"/>
    </source>
</evidence>
<keyword evidence="6 11" id="KW-0808">Transferase</keyword>
<feature type="active site" description="For beta-ketoacyl synthase activity" evidence="12">
    <location>
        <position position="163"/>
    </location>
</feature>
<dbReference type="EC" id="2.3.1.179" evidence="3 11"/>
<dbReference type="GO" id="GO:0006633">
    <property type="term" value="P:fatty acid biosynthetic process"/>
    <property type="evidence" value="ECO:0007669"/>
    <property type="project" value="UniProtKB-UniRule"/>
</dbReference>
<evidence type="ECO:0000256" key="2">
    <source>
        <dbReference type="ARBA" id="ARBA00008467"/>
    </source>
</evidence>
<dbReference type="UniPathway" id="UPA00094"/>
<comment type="catalytic activity">
    <reaction evidence="11">
        <text>a fatty acyl-[ACP] + malonyl-[ACP] + H(+) = a 3-oxoacyl-[ACP] + holo-[ACP] + CO2</text>
        <dbReference type="Rhea" id="RHEA:22836"/>
        <dbReference type="Rhea" id="RHEA-COMP:9623"/>
        <dbReference type="Rhea" id="RHEA-COMP:9685"/>
        <dbReference type="Rhea" id="RHEA-COMP:9916"/>
        <dbReference type="Rhea" id="RHEA-COMP:14125"/>
        <dbReference type="ChEBI" id="CHEBI:15378"/>
        <dbReference type="ChEBI" id="CHEBI:16526"/>
        <dbReference type="ChEBI" id="CHEBI:64479"/>
        <dbReference type="ChEBI" id="CHEBI:78449"/>
        <dbReference type="ChEBI" id="CHEBI:78776"/>
        <dbReference type="ChEBI" id="CHEBI:138651"/>
    </reaction>
</comment>
<dbReference type="Pfam" id="PF02801">
    <property type="entry name" value="Ketoacyl-synt_C"/>
    <property type="match status" value="1"/>
</dbReference>
<evidence type="ECO:0000256" key="1">
    <source>
        <dbReference type="ARBA" id="ARBA00005194"/>
    </source>
</evidence>
<comment type="function">
    <text evidence="11">Involved in the type II fatty acid elongation cycle. Catalyzes the elongation of a wide range of acyl-ACP by the addition of two carbons from malonyl-ACP to an acyl acceptor. Can efficiently catalyze the conversion of palmitoleoyl-ACP (cis-hexadec-9-enoyl-ACP) to cis-vaccenoyl-ACP (cis-octadec-11-enoyl-ACP), an essential step in the thermal regulation of fatty acid composition.</text>
</comment>
<keyword evidence="8" id="KW-0443">Lipid metabolism</keyword>
<comment type="caution">
    <text evidence="15">The sequence shown here is derived from an EMBL/GenBank/DDBJ whole genome shotgun (WGS) entry which is preliminary data.</text>
</comment>
<dbReference type="CDD" id="cd00834">
    <property type="entry name" value="KAS_I_II"/>
    <property type="match status" value="1"/>
</dbReference>
<dbReference type="AlphaFoldDB" id="A0A1F5R2W5"/>
<dbReference type="PROSITE" id="PS52004">
    <property type="entry name" value="KS3_2"/>
    <property type="match status" value="1"/>
</dbReference>
<dbReference type="InterPro" id="IPR016039">
    <property type="entry name" value="Thiolase-like"/>
</dbReference>
<dbReference type="InterPro" id="IPR017568">
    <property type="entry name" value="3-oxoacyl-ACP_synth-2"/>
</dbReference>
<dbReference type="InterPro" id="IPR018201">
    <property type="entry name" value="Ketoacyl_synth_AS"/>
</dbReference>
<evidence type="ECO:0000313" key="16">
    <source>
        <dbReference type="Proteomes" id="UP000177230"/>
    </source>
</evidence>
<evidence type="ECO:0000256" key="9">
    <source>
        <dbReference type="ARBA" id="ARBA00023160"/>
    </source>
</evidence>
<dbReference type="InterPro" id="IPR000794">
    <property type="entry name" value="Beta-ketoacyl_synthase"/>
</dbReference>
<feature type="domain" description="Ketosynthase family 3 (KS3)" evidence="14">
    <location>
        <begin position="2"/>
        <end position="410"/>
    </location>
</feature>
<dbReference type="SUPFAM" id="SSF53901">
    <property type="entry name" value="Thiolase-like"/>
    <property type="match status" value="2"/>
</dbReference>
<dbReference type="EMBL" id="MFFM01000046">
    <property type="protein sequence ID" value="OGF08824.1"/>
    <property type="molecule type" value="Genomic_DNA"/>
</dbReference>
<evidence type="ECO:0000256" key="8">
    <source>
        <dbReference type="ARBA" id="ARBA00023098"/>
    </source>
</evidence>
<evidence type="ECO:0000256" key="13">
    <source>
        <dbReference type="RuleBase" id="RU003694"/>
    </source>
</evidence>
<keyword evidence="9 11" id="KW-0275">Fatty acid biosynthesis</keyword>
<sequence>MKRRVVITGMGVVSPIGNTVDEFWAGLKEGKSGVSKITRFDASRHTAQIAGEVKNFDPAAYMDRKELRRMDRYTHYAMAAAKMAVEDSGLKIEGEFAERVGVIIASGIGGTETWEAQHQKLLESGPDKVSPFFVPMMISDIAAGYVSIAHGAKGPNYATVSACASGGHAIGEALKSIQTGDSDAMICGRAEAPITPLALAGFCALRALSLRNDDPEHASRPFDKDRDGFIMGEGAGIVILEELEHAQARGAKIYAEVCGYGATGDAHHITAPAPGGEGAVRAMKMALKTADLKPEEVGYINAHGTSTDMNDKYETAAIKTVFGEHAKKLAVSSTKSMTGHLLGAAGGAELIATALCLMHQTIHPTINYTTPDPECDLDYVPNKSRPAEIKAALSNSFGFGGHNVCLAVTKFEQ</sequence>
<keyword evidence="7" id="KW-0276">Fatty acid metabolism</keyword>
<evidence type="ECO:0000256" key="7">
    <source>
        <dbReference type="ARBA" id="ARBA00022832"/>
    </source>
</evidence>
<accession>A0A1F5R2W5</accession>
<dbReference type="InterPro" id="IPR020841">
    <property type="entry name" value="PKS_Beta-ketoAc_synthase_dom"/>
</dbReference>
<dbReference type="SMART" id="SM00825">
    <property type="entry name" value="PKS_KS"/>
    <property type="match status" value="1"/>
</dbReference>
<dbReference type="Proteomes" id="UP000177230">
    <property type="component" value="Unassembled WGS sequence"/>
</dbReference>
<proteinExistence type="inferred from homology"/>